<name>A0ABX7R8U7_9GAMM</name>
<feature type="compositionally biased region" description="Basic and acidic residues" evidence="1">
    <location>
        <begin position="1"/>
        <end position="11"/>
    </location>
</feature>
<evidence type="ECO:0000313" key="2">
    <source>
        <dbReference type="EMBL" id="QSX73832.1"/>
    </source>
</evidence>
<protein>
    <recommendedName>
        <fullName evidence="4">Glycine zipper domain-containing protein</fullName>
    </recommendedName>
</protein>
<feature type="region of interest" description="Disordered" evidence="1">
    <location>
        <begin position="1"/>
        <end position="23"/>
    </location>
</feature>
<evidence type="ECO:0000313" key="3">
    <source>
        <dbReference type="Proteomes" id="UP000663400"/>
    </source>
</evidence>
<keyword evidence="3" id="KW-1185">Reference proteome</keyword>
<organism evidence="2 3">
    <name type="scientific">Lysobacter arenosi</name>
    <dbReference type="NCBI Taxonomy" id="2795387"/>
    <lineage>
        <taxon>Bacteria</taxon>
        <taxon>Pseudomonadati</taxon>
        <taxon>Pseudomonadota</taxon>
        <taxon>Gammaproteobacteria</taxon>
        <taxon>Lysobacterales</taxon>
        <taxon>Lysobacteraceae</taxon>
        <taxon>Lysobacter</taxon>
    </lineage>
</organism>
<sequence>MNTQHDKDLNRDPISGTPGSHPVGVGVGGVGGAVGGAVIGAIGGPIGMLIGGGVGAIAGALAGKAVAEQLDPTLENEYWSTQYKTRPYYDPQYDYQSDYGPAFALGATTRSQLSDRGWDESLEDDLRQRWNEARGTSRLDWETAQGPVRDAWERSDRTHRAFREADQYYGAQFDQAPYRVSGASFDDYRPAYRYGTAARTHYPDQQWDEAEPKLERQWNAIKGDSRLTWNDAKGAVKDAWHNVERALPGDADRDGR</sequence>
<proteinExistence type="predicted"/>
<dbReference type="EMBL" id="CP071517">
    <property type="protein sequence ID" value="QSX73832.1"/>
    <property type="molecule type" value="Genomic_DNA"/>
</dbReference>
<dbReference type="Proteomes" id="UP000663400">
    <property type="component" value="Chromosome"/>
</dbReference>
<dbReference type="RefSeq" id="WP_200607190.1">
    <property type="nucleotide sequence ID" value="NZ_CP071517.1"/>
</dbReference>
<evidence type="ECO:0008006" key="4">
    <source>
        <dbReference type="Google" id="ProtNLM"/>
    </source>
</evidence>
<evidence type="ECO:0000256" key="1">
    <source>
        <dbReference type="SAM" id="MobiDB-lite"/>
    </source>
</evidence>
<accession>A0ABX7R8U7</accession>
<gene>
    <name evidence="2" type="ORF">HIV01_011360</name>
</gene>
<reference evidence="2 3" key="1">
    <citation type="submission" date="2021-02" db="EMBL/GenBank/DDBJ databases">
        <title>Lysobacter arenosi sp. nov., isolated from soil of gangwondo yeongwol, south Korea.</title>
        <authorList>
            <person name="Kim K.R."/>
            <person name="Kim K.H."/>
            <person name="Jeon C.O."/>
        </authorList>
    </citation>
    <scope>NUCLEOTIDE SEQUENCE [LARGE SCALE GENOMIC DNA]</scope>
    <source>
        <strain evidence="2 3">R7</strain>
    </source>
</reference>